<dbReference type="EMBL" id="CAAALY010117405">
    <property type="protein sequence ID" value="VEL30972.1"/>
    <property type="molecule type" value="Genomic_DNA"/>
</dbReference>
<dbReference type="PROSITE" id="PS51257">
    <property type="entry name" value="PROKAR_LIPOPROTEIN"/>
    <property type="match status" value="1"/>
</dbReference>
<evidence type="ECO:0000313" key="2">
    <source>
        <dbReference type="Proteomes" id="UP000784294"/>
    </source>
</evidence>
<gene>
    <name evidence="1" type="ORF">PXEA_LOCUS24412</name>
</gene>
<name>A0A448X8P3_9PLAT</name>
<organism evidence="1 2">
    <name type="scientific">Protopolystoma xenopodis</name>
    <dbReference type="NCBI Taxonomy" id="117903"/>
    <lineage>
        <taxon>Eukaryota</taxon>
        <taxon>Metazoa</taxon>
        <taxon>Spiralia</taxon>
        <taxon>Lophotrochozoa</taxon>
        <taxon>Platyhelminthes</taxon>
        <taxon>Monogenea</taxon>
        <taxon>Polyopisthocotylea</taxon>
        <taxon>Polystomatidea</taxon>
        <taxon>Polystomatidae</taxon>
        <taxon>Protopolystoma</taxon>
    </lineage>
</organism>
<comment type="caution">
    <text evidence="1">The sequence shown here is derived from an EMBL/GenBank/DDBJ whole genome shotgun (WGS) entry which is preliminary data.</text>
</comment>
<reference evidence="1" key="1">
    <citation type="submission" date="2018-11" db="EMBL/GenBank/DDBJ databases">
        <authorList>
            <consortium name="Pathogen Informatics"/>
        </authorList>
    </citation>
    <scope>NUCLEOTIDE SEQUENCE</scope>
</reference>
<keyword evidence="2" id="KW-1185">Reference proteome</keyword>
<sequence>MYARLTQYSFFLPLVGSGCSLLTPHYLPPFHRSTSIHTERCPTALRQPGRPLRTYSQICIKCYIPIHTNMHTSSQEAVYFKLPQTTPTSTDSTAVPRLSESRARNILTPTGLSLCCFTRFLLRMCTYHTRERYDHLNLRIPKVLLLSIIYPFRFASMRV</sequence>
<proteinExistence type="predicted"/>
<dbReference type="AlphaFoldDB" id="A0A448X8P3"/>
<evidence type="ECO:0000313" key="1">
    <source>
        <dbReference type="EMBL" id="VEL30972.1"/>
    </source>
</evidence>
<protein>
    <submittedName>
        <fullName evidence="1">Uncharacterized protein</fullName>
    </submittedName>
</protein>
<accession>A0A448X8P3</accession>
<dbReference type="Proteomes" id="UP000784294">
    <property type="component" value="Unassembled WGS sequence"/>
</dbReference>